<dbReference type="EMBL" id="WBKO01000001">
    <property type="protein sequence ID" value="MDV2481840.1"/>
    <property type="molecule type" value="Genomic_DNA"/>
</dbReference>
<evidence type="ECO:0000313" key="3">
    <source>
        <dbReference type="Proteomes" id="UP001281203"/>
    </source>
</evidence>
<dbReference type="RefSeq" id="WP_317064858.1">
    <property type="nucleotide sequence ID" value="NZ_WBKO01000001.1"/>
</dbReference>
<sequence>MLRAAGEGRWIHSVRRFTYDTDGRAVASHGIIYDITDQKHHEKVRRQAYAQIEHNMEQFAILGDHIRPTLGDPGESGPAR</sequence>
<accession>A0ABU3X1B4</accession>
<dbReference type="InterPro" id="IPR000700">
    <property type="entry name" value="PAS-assoc_C"/>
</dbReference>
<organism evidence="2 3">
    <name type="scientific">Methanoculleus caldifontis</name>
    <dbReference type="NCBI Taxonomy" id="2651577"/>
    <lineage>
        <taxon>Archaea</taxon>
        <taxon>Methanobacteriati</taxon>
        <taxon>Methanobacteriota</taxon>
        <taxon>Stenosarchaea group</taxon>
        <taxon>Methanomicrobia</taxon>
        <taxon>Methanomicrobiales</taxon>
        <taxon>Methanomicrobiaceae</taxon>
        <taxon>Methanoculleus</taxon>
    </lineage>
</organism>
<proteinExistence type="predicted"/>
<protein>
    <recommendedName>
        <fullName evidence="1">PAC domain-containing protein</fullName>
    </recommendedName>
</protein>
<dbReference type="PROSITE" id="PS50113">
    <property type="entry name" value="PAC"/>
    <property type="match status" value="1"/>
</dbReference>
<feature type="domain" description="PAC" evidence="1">
    <location>
        <begin position="1"/>
        <end position="47"/>
    </location>
</feature>
<comment type="caution">
    <text evidence="2">The sequence shown here is derived from an EMBL/GenBank/DDBJ whole genome shotgun (WGS) entry which is preliminary data.</text>
</comment>
<name>A0ABU3X1B4_9EURY</name>
<dbReference type="Gene3D" id="2.10.70.100">
    <property type="match status" value="1"/>
</dbReference>
<dbReference type="InterPro" id="IPR035965">
    <property type="entry name" value="PAS-like_dom_sf"/>
</dbReference>
<keyword evidence="3" id="KW-1185">Reference proteome</keyword>
<evidence type="ECO:0000259" key="1">
    <source>
        <dbReference type="PROSITE" id="PS50113"/>
    </source>
</evidence>
<gene>
    <name evidence="2" type="ORF">F8E02_07430</name>
</gene>
<dbReference type="Proteomes" id="UP001281203">
    <property type="component" value="Unassembled WGS sequence"/>
</dbReference>
<dbReference type="SUPFAM" id="SSF55785">
    <property type="entry name" value="PYP-like sensor domain (PAS domain)"/>
    <property type="match status" value="1"/>
</dbReference>
<evidence type="ECO:0000313" key="2">
    <source>
        <dbReference type="EMBL" id="MDV2481840.1"/>
    </source>
</evidence>
<reference evidence="2 3" key="1">
    <citation type="submission" date="2019-10" db="EMBL/GenBank/DDBJ databases">
        <title>Isolation and characterization of Methanoculleus sp. Wushi-C6 from a hot spring well.</title>
        <authorList>
            <person name="Chen S.-C."/>
            <person name="Lan Z.-H."/>
            <person name="You Y.-T."/>
            <person name="Lai M.-C."/>
        </authorList>
    </citation>
    <scope>NUCLEOTIDE SEQUENCE [LARGE SCALE GENOMIC DNA]</scope>
    <source>
        <strain evidence="2 3">Wushi-C6</strain>
    </source>
</reference>